<proteinExistence type="inferred from homology"/>
<protein>
    <recommendedName>
        <fullName evidence="4">Vacuolar protein sorting-associated protein 1</fullName>
    </recommendedName>
</protein>
<gene>
    <name evidence="8" type="ORF">CNBG_1341</name>
</gene>
<dbReference type="GO" id="GO:0008017">
    <property type="term" value="F:microtubule binding"/>
    <property type="evidence" value="ECO:0007669"/>
    <property type="project" value="TreeGrafter"/>
</dbReference>
<dbReference type="AlphaFoldDB" id="A0A095EDI1"/>
<dbReference type="InterPro" id="IPR030381">
    <property type="entry name" value="G_DYNAMIN_dom"/>
</dbReference>
<feature type="domain" description="GED" evidence="6">
    <location>
        <begin position="608"/>
        <end position="694"/>
    </location>
</feature>
<dbReference type="GO" id="GO:0005525">
    <property type="term" value="F:GTP binding"/>
    <property type="evidence" value="ECO:0007669"/>
    <property type="project" value="UniProtKB-KW"/>
</dbReference>
<feature type="domain" description="Dynamin-type G" evidence="7">
    <location>
        <begin position="24"/>
        <end position="318"/>
    </location>
</feature>
<evidence type="ECO:0000256" key="3">
    <source>
        <dbReference type="ARBA" id="ARBA00023175"/>
    </source>
</evidence>
<evidence type="ECO:0000313" key="9">
    <source>
        <dbReference type="Proteomes" id="UP000029445"/>
    </source>
</evidence>
<dbReference type="GO" id="GO:0016559">
    <property type="term" value="P:peroxisome fission"/>
    <property type="evidence" value="ECO:0007669"/>
    <property type="project" value="TreeGrafter"/>
</dbReference>
<keyword evidence="9" id="KW-1185">Reference proteome</keyword>
<dbReference type="InterPro" id="IPR022812">
    <property type="entry name" value="Dynamin"/>
</dbReference>
<keyword evidence="2 5" id="KW-0342">GTP-binding</keyword>
<dbReference type="InterPro" id="IPR027417">
    <property type="entry name" value="P-loop_NTPase"/>
</dbReference>
<keyword evidence="1 5" id="KW-0547">Nucleotide-binding</keyword>
<evidence type="ECO:0000256" key="2">
    <source>
        <dbReference type="ARBA" id="ARBA00023134"/>
    </source>
</evidence>
<dbReference type="PROSITE" id="PS51388">
    <property type="entry name" value="GED"/>
    <property type="match status" value="1"/>
</dbReference>
<sequence>MDQQLISLVNKLQDVFASIGVSNNIDLPQITVIGSQSSGKSSVLENIVGRDFLPRGTGIVTRRPLVLQLINRPAASKANGTETKEKPEEALEKVQLNENNPDEWGEFLHLPGQKFHDFSQIREEIVRDTEKMTGKNAGISPNPINLRIFSPNVLTLTLVDLPGLTKVPVGDQPRDIEKQIRDMLMRFISKPNAIILAVTAANTDLANSDGLKLAREVDPEGSRTIGVLTKVDLMDQGTDVVDILAGRVIPLRLGYVPVVNRGQKDIDQSKSIASALENEKKFFENHPSYAGKAQYCGTPWLARKLNIILMHHIRNTLPDIKARISQQLAKYQTELAALGGPMGETNPGSVVLSTITEFCSEFRSAIDGNTNDLSLNELSGGARISFVFHELYNNGVKSIDPFDQVKDGDIRTILYNSSGSTPSLFVGATAFEVIVKQQIRRLEEPSLRCCALVYDELIRILGHLLGKTQTFKRYPELKDRFNLVVINFFKNCMQPTNKLVSDMVAMQACYVNTTHPDFIGGHKAMALVNERMNANKPPEKPADPKKLPPNALNNGKDLDADFKRDETSFFGSFFSKDKAPRKRPAAMEAPPPVIKPIASLNERELMETDVIKLLITSYFSVVKREMIDMIPKAITFNLVNYAKENLQRELLEHLYKPDVLDELLKESPDIVARRRECIKMVGALNSAEAIVAAV</sequence>
<dbReference type="Gene3D" id="1.20.120.1240">
    <property type="entry name" value="Dynamin, middle domain"/>
    <property type="match status" value="1"/>
</dbReference>
<evidence type="ECO:0000256" key="5">
    <source>
        <dbReference type="RuleBase" id="RU003932"/>
    </source>
</evidence>
<accession>A0A095EDI1</accession>
<dbReference type="STRING" id="294750.A0A095EDI1"/>
<organism evidence="8 9">
    <name type="scientific">Cryptococcus deuterogattii (strain R265)</name>
    <name type="common">Cryptococcus gattii VGII (strain R265)</name>
    <dbReference type="NCBI Taxonomy" id="294750"/>
    <lineage>
        <taxon>Eukaryota</taxon>
        <taxon>Fungi</taxon>
        <taxon>Dikarya</taxon>
        <taxon>Basidiomycota</taxon>
        <taxon>Agaricomycotina</taxon>
        <taxon>Tremellomycetes</taxon>
        <taxon>Tremellales</taxon>
        <taxon>Cryptococcaceae</taxon>
        <taxon>Cryptococcus</taxon>
        <taxon>Cryptococcus gattii species complex</taxon>
    </lineage>
</organism>
<dbReference type="OMA" id="HGLTHCC"/>
<dbReference type="GO" id="GO:0007033">
    <property type="term" value="P:vacuole organization"/>
    <property type="evidence" value="ECO:0007669"/>
    <property type="project" value="UniProtKB-ARBA"/>
</dbReference>
<dbReference type="FunFam" id="3.40.50.300:FF:000473">
    <property type="entry name" value="Vacuolar sorting-associated 1 protein"/>
    <property type="match status" value="1"/>
</dbReference>
<dbReference type="SMART" id="SM00302">
    <property type="entry name" value="GED"/>
    <property type="match status" value="1"/>
</dbReference>
<comment type="similarity">
    <text evidence="5">Belongs to the TRAFAC class dynamin-like GTPase superfamily. Dynamin/Fzo/YdjA family.</text>
</comment>
<dbReference type="InterPro" id="IPR045063">
    <property type="entry name" value="Dynamin_N"/>
</dbReference>
<reference evidence="8 9" key="2">
    <citation type="journal article" date="2018" name="Proc. Natl. Acad. Sci.">
        <title>RNAi is a critical determinant of centromere evolution in closely related fungi.</title>
        <authorList>
            <person name="Yadav V."/>
            <person name="Sun S."/>
            <person name="Billmyre R.B."/>
            <person name="Thimmappa B.C."/>
            <person name="Shea T."/>
            <person name="Lintner R."/>
            <person name="Bakkeren G."/>
            <person name="Cuomo C.A."/>
            <person name="Heitman J."/>
            <person name="Sanyal K."/>
        </authorList>
    </citation>
    <scope>NUCLEOTIDE SEQUENCE [LARGE SCALE GENOMIC DNA]</scope>
    <source>
        <strain evidence="8 9">R265</strain>
    </source>
</reference>
<dbReference type="VEuPathDB" id="FungiDB:CNBG_1341"/>
<dbReference type="InterPro" id="IPR019762">
    <property type="entry name" value="Dynamin_GTPase_CS"/>
</dbReference>
<dbReference type="PRINTS" id="PR00195">
    <property type="entry name" value="DYNAMIN"/>
</dbReference>
<dbReference type="OrthoDB" id="5061070at2759"/>
<evidence type="ECO:0000256" key="4">
    <source>
        <dbReference type="ARBA" id="ARBA00073589"/>
    </source>
</evidence>
<dbReference type="Gene3D" id="3.40.50.300">
    <property type="entry name" value="P-loop containing nucleotide triphosphate hydrolases"/>
    <property type="match status" value="1"/>
</dbReference>
<dbReference type="RefSeq" id="XP_062881446.1">
    <property type="nucleotide sequence ID" value="XM_063025491.1"/>
</dbReference>
<dbReference type="GO" id="GO:0016020">
    <property type="term" value="C:membrane"/>
    <property type="evidence" value="ECO:0007669"/>
    <property type="project" value="TreeGrafter"/>
</dbReference>
<dbReference type="GO" id="GO:0005777">
    <property type="term" value="C:peroxisome"/>
    <property type="evidence" value="ECO:0007669"/>
    <property type="project" value="TreeGrafter"/>
</dbReference>
<dbReference type="InterPro" id="IPR001401">
    <property type="entry name" value="Dynamin_GTPase"/>
</dbReference>
<dbReference type="SMART" id="SM00053">
    <property type="entry name" value="DYNc"/>
    <property type="match status" value="1"/>
</dbReference>
<dbReference type="InterPro" id="IPR000375">
    <property type="entry name" value="Dynamin_stalk"/>
</dbReference>
<dbReference type="EMBL" id="CP025761">
    <property type="protein sequence ID" value="KGB75503.1"/>
    <property type="molecule type" value="Genomic_DNA"/>
</dbReference>
<evidence type="ECO:0000256" key="1">
    <source>
        <dbReference type="ARBA" id="ARBA00022741"/>
    </source>
</evidence>
<dbReference type="GeneID" id="88177765"/>
<dbReference type="CDD" id="cd08771">
    <property type="entry name" value="DLP_1"/>
    <property type="match status" value="1"/>
</dbReference>
<dbReference type="Pfam" id="PF02212">
    <property type="entry name" value="GED"/>
    <property type="match status" value="1"/>
</dbReference>
<dbReference type="Pfam" id="PF00350">
    <property type="entry name" value="Dynamin_N"/>
    <property type="match status" value="1"/>
</dbReference>
<dbReference type="GO" id="GO:0005874">
    <property type="term" value="C:microtubule"/>
    <property type="evidence" value="ECO:0007669"/>
    <property type="project" value="TreeGrafter"/>
</dbReference>
<dbReference type="SUPFAM" id="SSF52540">
    <property type="entry name" value="P-loop containing nucleoside triphosphate hydrolases"/>
    <property type="match status" value="1"/>
</dbReference>
<dbReference type="GO" id="GO:0006897">
    <property type="term" value="P:endocytosis"/>
    <property type="evidence" value="ECO:0007669"/>
    <property type="project" value="TreeGrafter"/>
</dbReference>
<evidence type="ECO:0000259" key="6">
    <source>
        <dbReference type="PROSITE" id="PS51388"/>
    </source>
</evidence>
<dbReference type="InterPro" id="IPR020850">
    <property type="entry name" value="GED_dom"/>
</dbReference>
<dbReference type="KEGG" id="cdeu:CNBG_1341"/>
<keyword evidence="3" id="KW-0505">Motor protein</keyword>
<dbReference type="GO" id="GO:0000266">
    <property type="term" value="P:mitochondrial fission"/>
    <property type="evidence" value="ECO:0007669"/>
    <property type="project" value="TreeGrafter"/>
</dbReference>
<dbReference type="Proteomes" id="UP000029445">
    <property type="component" value="Chromosome 3"/>
</dbReference>
<dbReference type="PANTHER" id="PTHR11566:SF220">
    <property type="entry name" value="VACUOLAR PROTEIN SORTING-ASSOCIATED PROTEIN 1"/>
    <property type="match status" value="1"/>
</dbReference>
<dbReference type="HOGENOM" id="CLU_008964_5_0_1"/>
<name>A0A095EDI1_CRYD2</name>
<dbReference type="PANTHER" id="PTHR11566">
    <property type="entry name" value="DYNAMIN"/>
    <property type="match status" value="1"/>
</dbReference>
<dbReference type="Pfam" id="PF01031">
    <property type="entry name" value="Dynamin_M"/>
    <property type="match status" value="1"/>
</dbReference>
<dbReference type="GO" id="GO:0048312">
    <property type="term" value="P:intracellular distribution of mitochondria"/>
    <property type="evidence" value="ECO:0007669"/>
    <property type="project" value="TreeGrafter"/>
</dbReference>
<evidence type="ECO:0000259" key="7">
    <source>
        <dbReference type="PROSITE" id="PS51718"/>
    </source>
</evidence>
<dbReference type="InterPro" id="IPR003130">
    <property type="entry name" value="GED"/>
</dbReference>
<reference evidence="8 9" key="1">
    <citation type="journal article" date="2011" name="MBio">
        <title>Genome variation in Cryptococcus gattii, an emerging pathogen of immunocompetent hosts.</title>
        <authorList>
            <person name="D'Souza C.A."/>
            <person name="Kronstad J.W."/>
            <person name="Taylor G."/>
            <person name="Warren R."/>
            <person name="Yuen M."/>
            <person name="Hu G."/>
            <person name="Jung W.H."/>
            <person name="Sham A."/>
            <person name="Kidd S.E."/>
            <person name="Tangen K."/>
            <person name="Lee N."/>
            <person name="Zeilmaker T."/>
            <person name="Sawkins J."/>
            <person name="McVicker G."/>
            <person name="Shah S."/>
            <person name="Gnerre S."/>
            <person name="Griggs A."/>
            <person name="Zeng Q."/>
            <person name="Bartlett K."/>
            <person name="Li W."/>
            <person name="Wang X."/>
            <person name="Heitman J."/>
            <person name="Stajich J.E."/>
            <person name="Fraser J.A."/>
            <person name="Meyer W."/>
            <person name="Carter D."/>
            <person name="Schein J."/>
            <person name="Krzywinski M."/>
            <person name="Kwon-Chung K.J."/>
            <person name="Varma A."/>
            <person name="Wang J."/>
            <person name="Brunham R."/>
            <person name="Fyfe M."/>
            <person name="Ouellette B.F."/>
            <person name="Siddiqui A."/>
            <person name="Marra M."/>
            <person name="Jones S."/>
            <person name="Holt R."/>
            <person name="Birren B.W."/>
            <person name="Galagan J.E."/>
            <person name="Cuomo C.A."/>
        </authorList>
    </citation>
    <scope>NUCLEOTIDE SEQUENCE [LARGE SCALE GENOMIC DNA]</scope>
    <source>
        <strain evidence="8 9">R265</strain>
    </source>
</reference>
<dbReference type="PROSITE" id="PS00410">
    <property type="entry name" value="G_DYNAMIN_1"/>
    <property type="match status" value="1"/>
</dbReference>
<evidence type="ECO:0000313" key="8">
    <source>
        <dbReference type="EMBL" id="KGB75503.1"/>
    </source>
</evidence>
<dbReference type="GO" id="GO:0003924">
    <property type="term" value="F:GTPase activity"/>
    <property type="evidence" value="ECO:0007669"/>
    <property type="project" value="InterPro"/>
</dbReference>
<dbReference type="PROSITE" id="PS51718">
    <property type="entry name" value="G_DYNAMIN_2"/>
    <property type="match status" value="1"/>
</dbReference>